<dbReference type="SUPFAM" id="SSF51735">
    <property type="entry name" value="NAD(P)-binding Rossmann-fold domains"/>
    <property type="match status" value="1"/>
</dbReference>
<dbReference type="Proteomes" id="UP000198916">
    <property type="component" value="Unassembled WGS sequence"/>
</dbReference>
<accession>A0A1H7M5F2</accession>
<dbReference type="STRING" id="332977.SAMN05421740_103375"/>
<sequence>MKVLITGLNNYLARNIAVCLAEEDHQVTCLVRNKAFFYKNVPEKYGINLIEGDLFRGTLPAGLDKETQVALYFNQSPVNEIGIRLEMELIAVQKYVRALKYTACRHLIYVTKLADESVSKIKSYISKSGLDYTVVRISNIVGKGSALMNILSNLAKQKLVVLPKEFATSRCQPIHLLDVCAYFNKMLLDANAYGQTFDVGGPEVMTYKEAFERYLDVTKLKKKVWALPGLGMPMSVFLGRYVYKLEQDAAAAFLVYMRRDLVTVNNGLSKLYPVKLAPFGMAIRYALGLP</sequence>
<gene>
    <name evidence="1" type="ORF">SAMN05421740_103375</name>
</gene>
<dbReference type="InterPro" id="IPR036291">
    <property type="entry name" value="NAD(P)-bd_dom_sf"/>
</dbReference>
<reference evidence="2" key="1">
    <citation type="submission" date="2016-10" db="EMBL/GenBank/DDBJ databases">
        <authorList>
            <person name="Varghese N."/>
            <person name="Submissions S."/>
        </authorList>
    </citation>
    <scope>NUCLEOTIDE SEQUENCE [LARGE SCALE GENOMIC DNA]</scope>
    <source>
        <strain evidence="2">Jip14</strain>
    </source>
</reference>
<dbReference type="EMBL" id="FNZR01000003">
    <property type="protein sequence ID" value="SEL06510.1"/>
    <property type="molecule type" value="Genomic_DNA"/>
</dbReference>
<evidence type="ECO:0000313" key="2">
    <source>
        <dbReference type="Proteomes" id="UP000198916"/>
    </source>
</evidence>
<dbReference type="AlphaFoldDB" id="A0A1H7M5F2"/>
<keyword evidence="2" id="KW-1185">Reference proteome</keyword>
<name>A0A1H7M5F2_9SPHI</name>
<evidence type="ECO:0000313" key="1">
    <source>
        <dbReference type="EMBL" id="SEL06510.1"/>
    </source>
</evidence>
<organism evidence="1 2">
    <name type="scientific">Parapedobacter koreensis</name>
    <dbReference type="NCBI Taxonomy" id="332977"/>
    <lineage>
        <taxon>Bacteria</taxon>
        <taxon>Pseudomonadati</taxon>
        <taxon>Bacteroidota</taxon>
        <taxon>Sphingobacteriia</taxon>
        <taxon>Sphingobacteriales</taxon>
        <taxon>Sphingobacteriaceae</taxon>
        <taxon>Parapedobacter</taxon>
    </lineage>
</organism>
<dbReference type="RefSeq" id="WP_090604902.1">
    <property type="nucleotide sequence ID" value="NZ_FNZR01000003.1"/>
</dbReference>
<dbReference type="OrthoDB" id="9774199at2"/>
<dbReference type="Gene3D" id="3.40.50.720">
    <property type="entry name" value="NAD(P)-binding Rossmann-like Domain"/>
    <property type="match status" value="1"/>
</dbReference>
<proteinExistence type="predicted"/>
<protein>
    <submittedName>
        <fullName evidence="1">Nucleoside-diphosphate-sugar epimerase</fullName>
    </submittedName>
</protein>